<dbReference type="OrthoDB" id="423960at2"/>
<dbReference type="Proteomes" id="UP000184604">
    <property type="component" value="Chromosome"/>
</dbReference>
<name>A0A1L5FAY6_CLOKL</name>
<dbReference type="AlphaFoldDB" id="A0A1L5FAY6"/>
<protein>
    <submittedName>
        <fullName evidence="1">Uncharacterized protein</fullName>
    </submittedName>
</protein>
<dbReference type="EMBL" id="CP018335">
    <property type="protein sequence ID" value="APM40175.1"/>
    <property type="molecule type" value="Genomic_DNA"/>
</dbReference>
<reference evidence="1 2" key="1">
    <citation type="submission" date="2016-12" db="EMBL/GenBank/DDBJ databases">
        <title>Complete genome sequence of Clostridium kluyveri JZZ isolated from the pit mud of a Chinese flavor liquor-making factory.</title>
        <authorList>
            <person name="Wang Y."/>
        </authorList>
    </citation>
    <scope>NUCLEOTIDE SEQUENCE [LARGE SCALE GENOMIC DNA]</scope>
    <source>
        <strain evidence="1 2">JZZ</strain>
    </source>
</reference>
<evidence type="ECO:0000313" key="2">
    <source>
        <dbReference type="Proteomes" id="UP000184604"/>
    </source>
</evidence>
<gene>
    <name evidence="1" type="ORF">BS101_16215</name>
</gene>
<organism evidence="1 2">
    <name type="scientific">Clostridium kluyveri</name>
    <dbReference type="NCBI Taxonomy" id="1534"/>
    <lineage>
        <taxon>Bacteria</taxon>
        <taxon>Bacillati</taxon>
        <taxon>Bacillota</taxon>
        <taxon>Clostridia</taxon>
        <taxon>Eubacteriales</taxon>
        <taxon>Clostridiaceae</taxon>
        <taxon>Clostridium</taxon>
    </lineage>
</organism>
<sequence length="283" mass="32433">MSDLKYKLAKKINTIEADDPINNAESIKKDTNNVITLNSTENNKSISIVPDFAITLNDAKNRVELLQSFVKEMMIINIDYGFIPSCSKPSLFKSGAEKLCDIFGFSKKIEILNRVEDWEKALFHYEIKTILINKKTGLIEAEGIGSCNNRERKYKTQDGYSIVNNILKMAKKRAFIDAVLSATRSSGLFTQDMEDNLLPLNNGNDDKYITKIQNNNTNGSAETRYLQNKKYHYELISIIKENNIPTSEIKELIKKRYKVSQIKQLSSPQICDFIKYLNIYNMI</sequence>
<dbReference type="RefSeq" id="WP_073539778.1">
    <property type="nucleotide sequence ID" value="NZ_CP018335.1"/>
</dbReference>
<proteinExistence type="predicted"/>
<evidence type="ECO:0000313" key="1">
    <source>
        <dbReference type="EMBL" id="APM40175.1"/>
    </source>
</evidence>
<accession>A0A1L5FAY6</accession>